<comment type="caution">
    <text evidence="2">The sequence shown here is derived from an EMBL/GenBank/DDBJ whole genome shotgun (WGS) entry which is preliminary data.</text>
</comment>
<evidence type="ECO:0000313" key="2">
    <source>
        <dbReference type="EMBL" id="MCU4726321.1"/>
    </source>
</evidence>
<name>A0AAE3I9J3_9EURY</name>
<sequence>MDREDDCTLCGEGQIDDSCSRCGVRYHVACARASGNLEVTRERGGVLTSSTVYYDWTCPECGWSISVKAPAI</sequence>
<evidence type="ECO:0000313" key="4">
    <source>
        <dbReference type="Proteomes" id="UP001209746"/>
    </source>
</evidence>
<dbReference type="RefSeq" id="WP_315908996.1">
    <property type="nucleotide sequence ID" value="NZ_JAOPKC010000008.1"/>
</dbReference>
<evidence type="ECO:0000313" key="3">
    <source>
        <dbReference type="Proteomes" id="UP001208186"/>
    </source>
</evidence>
<protein>
    <recommendedName>
        <fullName evidence="5">Zinc finger PHD-type domain-containing protein</fullName>
    </recommendedName>
</protein>
<gene>
    <name evidence="2" type="ORF">OB914_04975</name>
    <name evidence="1" type="ORF">OB916_09200</name>
</gene>
<dbReference type="EMBL" id="JAOPKC010000008">
    <property type="protein sequence ID" value="MCU4718238.1"/>
    <property type="molecule type" value="Genomic_DNA"/>
</dbReference>
<evidence type="ECO:0000313" key="1">
    <source>
        <dbReference type="EMBL" id="MCU4718238.1"/>
    </source>
</evidence>
<evidence type="ECO:0008006" key="5">
    <source>
        <dbReference type="Google" id="ProtNLM"/>
    </source>
</evidence>
<dbReference type="Proteomes" id="UP001209746">
    <property type="component" value="Unassembled WGS sequence"/>
</dbReference>
<dbReference type="Gene3D" id="3.30.40.10">
    <property type="entry name" value="Zinc/RING finger domain, C3HC4 (zinc finger)"/>
    <property type="match status" value="1"/>
</dbReference>
<dbReference type="EMBL" id="JAOPKD010000003">
    <property type="protein sequence ID" value="MCU4726321.1"/>
    <property type="molecule type" value="Genomic_DNA"/>
</dbReference>
<reference evidence="2" key="1">
    <citation type="submission" date="2023-02" db="EMBL/GenBank/DDBJ databases">
        <title>Enrichment on poylsaccharides allowed isolation of novel metabolic and taxonomic groups of Haloarchaea.</title>
        <authorList>
            <person name="Sorokin D.Y."/>
            <person name="Elcheninov A.G."/>
            <person name="Khizhniak T.V."/>
            <person name="Kolganova T.V."/>
            <person name="Kublanov I.V."/>
        </authorList>
    </citation>
    <scope>NUCLEOTIDE SEQUENCE</scope>
    <source>
        <strain evidence="1 3">HArc-curdl5-1</strain>
        <strain evidence="2">HArc-curdl7</strain>
    </source>
</reference>
<dbReference type="InterPro" id="IPR011011">
    <property type="entry name" value="Znf_FYVE_PHD"/>
</dbReference>
<dbReference type="SUPFAM" id="SSF57903">
    <property type="entry name" value="FYVE/PHD zinc finger"/>
    <property type="match status" value="1"/>
</dbReference>
<dbReference type="InterPro" id="IPR013083">
    <property type="entry name" value="Znf_RING/FYVE/PHD"/>
</dbReference>
<organism evidence="2 4">
    <name type="scientific">Halapricum hydrolyticum</name>
    <dbReference type="NCBI Taxonomy" id="2979991"/>
    <lineage>
        <taxon>Archaea</taxon>
        <taxon>Methanobacteriati</taxon>
        <taxon>Methanobacteriota</taxon>
        <taxon>Stenosarchaea group</taxon>
        <taxon>Halobacteria</taxon>
        <taxon>Halobacteriales</taxon>
        <taxon>Haloarculaceae</taxon>
        <taxon>Halapricum</taxon>
    </lineage>
</organism>
<dbReference type="AlphaFoldDB" id="A0AAE3I9J3"/>
<dbReference type="Proteomes" id="UP001208186">
    <property type="component" value="Unassembled WGS sequence"/>
</dbReference>
<proteinExistence type="predicted"/>
<accession>A0AAE3I9J3</accession>
<keyword evidence="3" id="KW-1185">Reference proteome</keyword>